<keyword evidence="1" id="KW-1133">Transmembrane helix</keyword>
<evidence type="ECO:0000313" key="2">
    <source>
        <dbReference type="EMBL" id="BBM81697.1"/>
    </source>
</evidence>
<protein>
    <submittedName>
        <fullName evidence="2">Uncharacterized protein</fullName>
    </submittedName>
</protein>
<evidence type="ECO:0000256" key="1">
    <source>
        <dbReference type="SAM" id="Phobius"/>
    </source>
</evidence>
<evidence type="ECO:0000313" key="3">
    <source>
        <dbReference type="Proteomes" id="UP000326354"/>
    </source>
</evidence>
<name>A0A5S9F0K3_UABAM</name>
<feature type="transmembrane region" description="Helical" evidence="1">
    <location>
        <begin position="20"/>
        <end position="38"/>
    </location>
</feature>
<sequence>MSVFFSPKQTDVVSYTMTKIKLHFTFFIHSYKLYYLFIKYHLKSMVYLFETKYGIT</sequence>
<dbReference type="KEGG" id="uam:UABAM_00036"/>
<dbReference type="EMBL" id="AP019860">
    <property type="protein sequence ID" value="BBM81697.1"/>
    <property type="molecule type" value="Genomic_DNA"/>
</dbReference>
<proteinExistence type="predicted"/>
<dbReference type="Proteomes" id="UP000326354">
    <property type="component" value="Chromosome"/>
</dbReference>
<keyword evidence="1" id="KW-0812">Transmembrane</keyword>
<organism evidence="2 3">
    <name type="scientific">Uabimicrobium amorphum</name>
    <dbReference type="NCBI Taxonomy" id="2596890"/>
    <lineage>
        <taxon>Bacteria</taxon>
        <taxon>Pseudomonadati</taxon>
        <taxon>Planctomycetota</taxon>
        <taxon>Candidatus Uabimicrobiia</taxon>
        <taxon>Candidatus Uabimicrobiales</taxon>
        <taxon>Candidatus Uabimicrobiaceae</taxon>
        <taxon>Candidatus Uabimicrobium</taxon>
    </lineage>
</organism>
<reference evidence="2 3" key="1">
    <citation type="submission" date="2019-08" db="EMBL/GenBank/DDBJ databases">
        <title>Complete genome sequence of Candidatus Uab amorphum.</title>
        <authorList>
            <person name="Shiratori T."/>
            <person name="Suzuki S."/>
            <person name="Kakizawa Y."/>
            <person name="Ishida K."/>
        </authorList>
    </citation>
    <scope>NUCLEOTIDE SEQUENCE [LARGE SCALE GENOMIC DNA]</scope>
    <source>
        <strain evidence="2 3">SRT547</strain>
    </source>
</reference>
<dbReference type="AlphaFoldDB" id="A0A5S9F0K3"/>
<keyword evidence="1" id="KW-0472">Membrane</keyword>
<gene>
    <name evidence="2" type="ORF">UABAM_00036</name>
</gene>
<keyword evidence="3" id="KW-1185">Reference proteome</keyword>
<accession>A0A5S9F0K3</accession>